<evidence type="ECO:0000313" key="2">
    <source>
        <dbReference type="EMBL" id="GIF26529.1"/>
    </source>
</evidence>
<dbReference type="Pfam" id="PF12770">
    <property type="entry name" value="CHAT"/>
    <property type="match status" value="1"/>
</dbReference>
<dbReference type="SUPFAM" id="SSF52200">
    <property type="entry name" value="Toll/Interleukin receptor TIR domain"/>
    <property type="match status" value="1"/>
</dbReference>
<dbReference type="InterPro" id="IPR024983">
    <property type="entry name" value="CHAT_dom"/>
</dbReference>
<gene>
    <name evidence="2" type="ORF">Ate02nite_92590</name>
</gene>
<dbReference type="EMBL" id="BOMY01000061">
    <property type="protein sequence ID" value="GIF26529.1"/>
    <property type="molecule type" value="Genomic_DNA"/>
</dbReference>
<sequence>MSASNLIYLAYATADEGQAQNLAEALEERGSRVFLRAWDIVPGQVRIHRMDDAIQDCTAAVLLLSEASRKIEEYPALTHRADRGGLSLVPVLLAGGVIPPALSGRAYVDFAGIHDEQDFARRVAALTDALNGTPVPRRSRAGLNFGLVREEPLVARLRITATATILTRPGGGEVTAPHDGLGPGLRQLLWTTGRARHLPDRRADIAIARLGGDLGRRFLGGDVGSGITGLLATADRRNQSLRLGIEIDPDAPDLADLPWEHLIAPGAPTPLALHPRVRLHRVADLAETVQIDVPGPLRILAVVASPDHGDLELLDYEHELGEILDRVEEARRDSAHVRILNWGSIAAIREALTRERFHVLHLSCHAEPGVLLLETADGRPDPVDAPHFAAELVVADRGVPLVVLAGCDTARGGETPDQLPGFAQTLLAYGVPAVLAMTERVTDAYATALMSRMYGRLARATGPADPLTALSDVRREIEASRPGQPATDPVSRLPEWPMAALFTRVDDVVLYDARAPAEPLAGVAPDWDLADGIIGADRGEFVGRRADLRRLLRTMRGPERGVLIFGMGGVGKSSLAVQLVRMAAGERTVVASLHGRCGPDEILEEVAGQIHLEADDARLRRRLTDRQDSWDWRLRLLRRWLGESGREVLVLLDDPLGDPIRAGDGDTWREQELDDETRRFLVAWLRLGRSAALVVTAREAGAFGRAGPPLLRHHLGPLSQAETYKLFWRLPALAALAKEEQQRAYRDLGGHPRALEYLDALLRAGHDTDTGAPVHRRRFVEIADRMESTLRGTGIADPTGWMRTAGHDVDTAIAEVVAQSSADVLLDRILQRLDPHARDLLVAASVYRLPVDTRGLSWVVTTGPVLEPEQRERLRRAYGSLLRMQRRGLAPILDDLPVTAEVRAELDRDLLTGTLPPDVPWLAEARDTLVDLGLLTPAGDDHYLVHRWTGAALAAAMPDAVRPAHLRAAAYRRWWAGLRADDPEYDHTDLEEARHHYAAAGDVRQMTGVAAALCIALHARSALRAEVLVCTETLAAIGDVPDARLFRHQLGVIARGHGDYRTAQAHLRWCLTVAEEHRDLVAQAGTLTELGAVAQLSGNVSIARDHYKQAIGRCSDPSVRESPPARTVLASCYQQLGALELAQEDDEAWRWSAGALDIAEELEEDAGPAGTERDLARLARALGQTDRADQHEIRAGEHAAIHRDAARLIAASALQTGAVRLLSGSVVLATEPLVHALEVAGRLRDLPLYAQCLQLSGDVLFEAGKLDEATVTYRRFAEAAADLGDPVRQAVAEQQLGRVLAEQDPADAAGVAAEHFAEATAIAERLGDRVLISSSHLFRGAAAEQAGRAGEAREQLRLAQRDAESETDAVWIAAAMQLGSLDARDGQPDRAAAWFRLACEAADRAGNQGAAISSLTALALLDREQQRDDHAVIKLREAERRARAAGNDRAAAGALLHLGRIASDGLDREAAEAAYGSVVALLDANIFPDFLAEAYRHRGRVRAMHDDHDGALADLDHALGFYRRYEIGAAVALCQLYRCRSALMIGEDDAAGPAALEAGILVEPLPPEPLRVIGLLAAGEERTATGDPAAAGSIKTALATARTLEPVPGTLTADCLRSLARVTPPEESARHLTESLAIAERLGDPYAIVHDLRHLGRAQRDSSRGADALDYFSRSARWADGLDPPGLAAARVLIEAAAAGRRADAAPELAAAEGRWRDQRWLRRIRTLDGERPFADGAPDYLGPSIDQTLRDMRSRHSSVAGVPLVVGPHRGPRS</sequence>
<name>A0A919NWC6_9ACTN</name>
<dbReference type="InterPro" id="IPR019734">
    <property type="entry name" value="TPR_rpt"/>
</dbReference>
<dbReference type="SUPFAM" id="SSF48452">
    <property type="entry name" value="TPR-like"/>
    <property type="match status" value="2"/>
</dbReference>
<proteinExistence type="predicted"/>
<dbReference type="Pfam" id="PF13676">
    <property type="entry name" value="TIR_2"/>
    <property type="match status" value="1"/>
</dbReference>
<comment type="caution">
    <text evidence="2">The sequence shown here is derived from an EMBL/GenBank/DDBJ whole genome shotgun (WGS) entry which is preliminary data.</text>
</comment>
<dbReference type="Gene3D" id="1.25.40.10">
    <property type="entry name" value="Tetratricopeptide repeat domain"/>
    <property type="match status" value="3"/>
</dbReference>
<dbReference type="SMART" id="SM00028">
    <property type="entry name" value="TPR"/>
    <property type="match status" value="5"/>
</dbReference>
<dbReference type="Proteomes" id="UP000623608">
    <property type="component" value="Unassembled WGS sequence"/>
</dbReference>
<dbReference type="InterPro" id="IPR011990">
    <property type="entry name" value="TPR-like_helical_dom_sf"/>
</dbReference>
<dbReference type="RefSeq" id="WP_203814328.1">
    <property type="nucleotide sequence ID" value="NZ_BOMY01000061.1"/>
</dbReference>
<reference evidence="2" key="1">
    <citation type="submission" date="2021-01" db="EMBL/GenBank/DDBJ databases">
        <title>Whole genome shotgun sequence of Actinoplanes tereljensis NBRC 105297.</title>
        <authorList>
            <person name="Komaki H."/>
            <person name="Tamura T."/>
        </authorList>
    </citation>
    <scope>NUCLEOTIDE SEQUENCE</scope>
    <source>
        <strain evidence="2">NBRC 105297</strain>
    </source>
</reference>
<dbReference type="Gene3D" id="3.40.50.10140">
    <property type="entry name" value="Toll/interleukin-1 receptor homology (TIR) domain"/>
    <property type="match status" value="1"/>
</dbReference>
<dbReference type="Gene3D" id="3.40.50.300">
    <property type="entry name" value="P-loop containing nucleotide triphosphate hydrolases"/>
    <property type="match status" value="1"/>
</dbReference>
<dbReference type="PANTHER" id="PTHR10098">
    <property type="entry name" value="RAPSYN-RELATED"/>
    <property type="match status" value="1"/>
</dbReference>
<dbReference type="InterPro" id="IPR000157">
    <property type="entry name" value="TIR_dom"/>
</dbReference>
<evidence type="ECO:0000259" key="1">
    <source>
        <dbReference type="PROSITE" id="PS50104"/>
    </source>
</evidence>
<dbReference type="SUPFAM" id="SSF52540">
    <property type="entry name" value="P-loop containing nucleoside triphosphate hydrolases"/>
    <property type="match status" value="1"/>
</dbReference>
<evidence type="ECO:0000313" key="3">
    <source>
        <dbReference type="Proteomes" id="UP000623608"/>
    </source>
</evidence>
<feature type="domain" description="TIR" evidence="1">
    <location>
        <begin position="3"/>
        <end position="130"/>
    </location>
</feature>
<dbReference type="InterPro" id="IPR035897">
    <property type="entry name" value="Toll_tir_struct_dom_sf"/>
</dbReference>
<dbReference type="InterPro" id="IPR027417">
    <property type="entry name" value="P-loop_NTPase"/>
</dbReference>
<organism evidence="2 3">
    <name type="scientific">Paractinoplanes tereljensis</name>
    <dbReference type="NCBI Taxonomy" id="571912"/>
    <lineage>
        <taxon>Bacteria</taxon>
        <taxon>Bacillati</taxon>
        <taxon>Actinomycetota</taxon>
        <taxon>Actinomycetes</taxon>
        <taxon>Micromonosporales</taxon>
        <taxon>Micromonosporaceae</taxon>
        <taxon>Paractinoplanes</taxon>
    </lineage>
</organism>
<dbReference type="PROSITE" id="PS50104">
    <property type="entry name" value="TIR"/>
    <property type="match status" value="1"/>
</dbReference>
<dbReference type="GO" id="GO:0007165">
    <property type="term" value="P:signal transduction"/>
    <property type="evidence" value="ECO:0007669"/>
    <property type="project" value="InterPro"/>
</dbReference>
<keyword evidence="3" id="KW-1185">Reference proteome</keyword>
<accession>A0A919NWC6</accession>
<protein>
    <recommendedName>
        <fullName evidence="1">TIR domain-containing protein</fullName>
    </recommendedName>
</protein>